<dbReference type="InterPro" id="IPR050484">
    <property type="entry name" value="Transf_Hexapept/Carb_Anhydrase"/>
</dbReference>
<dbReference type="PANTHER" id="PTHR13061">
    <property type="entry name" value="DYNACTIN SUBUNIT P25"/>
    <property type="match status" value="1"/>
</dbReference>
<comment type="caution">
    <text evidence="1">The sequence shown here is derived from an EMBL/GenBank/DDBJ whole genome shotgun (WGS) entry which is preliminary data.</text>
</comment>
<dbReference type="PANTHER" id="PTHR13061:SF29">
    <property type="entry name" value="GAMMA CARBONIC ANHYDRASE-LIKE 1, MITOCHONDRIAL-RELATED"/>
    <property type="match status" value="1"/>
</dbReference>
<dbReference type="Pfam" id="PF00132">
    <property type="entry name" value="Hexapep"/>
    <property type="match status" value="2"/>
</dbReference>
<dbReference type="Gene3D" id="2.160.10.10">
    <property type="entry name" value="Hexapeptide repeat proteins"/>
    <property type="match status" value="1"/>
</dbReference>
<dbReference type="AlphaFoldDB" id="A0A8T3VV20"/>
<dbReference type="SUPFAM" id="SSF51161">
    <property type="entry name" value="Trimeric LpxA-like enzymes"/>
    <property type="match status" value="1"/>
</dbReference>
<dbReference type="EMBL" id="SUTG01000004">
    <property type="protein sequence ID" value="MBE6511826.1"/>
    <property type="molecule type" value="Genomic_DNA"/>
</dbReference>
<name>A0A8T3VV20_METOL</name>
<dbReference type="Proteomes" id="UP000732619">
    <property type="component" value="Unassembled WGS sequence"/>
</dbReference>
<dbReference type="InterPro" id="IPR001451">
    <property type="entry name" value="Hexapep"/>
</dbReference>
<dbReference type="CDD" id="cd04645">
    <property type="entry name" value="LbH_gamma_CA_like"/>
    <property type="match status" value="1"/>
</dbReference>
<reference evidence="1" key="1">
    <citation type="submission" date="2019-04" db="EMBL/GenBank/DDBJ databases">
        <title>Evolution of Biomass-Degrading Anaerobic Consortia Revealed by Metagenomics.</title>
        <authorList>
            <person name="Peng X."/>
        </authorList>
    </citation>
    <scope>NUCLEOTIDE SEQUENCE</scope>
    <source>
        <strain evidence="1">SIG14</strain>
    </source>
</reference>
<dbReference type="InterPro" id="IPR047324">
    <property type="entry name" value="LbH_gamma_CA-like"/>
</dbReference>
<evidence type="ECO:0000313" key="2">
    <source>
        <dbReference type="Proteomes" id="UP000732619"/>
    </source>
</evidence>
<gene>
    <name evidence="1" type="ORF">E7Z75_01555</name>
</gene>
<accession>A0A8T3VV20</accession>
<organism evidence="1 2">
    <name type="scientific">Methanobrevibacter olleyae</name>
    <dbReference type="NCBI Taxonomy" id="294671"/>
    <lineage>
        <taxon>Archaea</taxon>
        <taxon>Methanobacteriati</taxon>
        <taxon>Methanobacteriota</taxon>
        <taxon>Methanomada group</taxon>
        <taxon>Methanobacteria</taxon>
        <taxon>Methanobacteriales</taxon>
        <taxon>Methanobacteriaceae</taxon>
        <taxon>Methanobrevibacter</taxon>
    </lineage>
</organism>
<sequence length="158" mass="16872">MKLNEPVKIFPGAQVIGDVEIGENCSIWHGAVIRGDVGPIRIGKNSNVQDNCVLHTSANLTLKIGDNVSIGHGAVVHGCEIDDNVLIGMNATVLNGAKIGKNSIVGAGAVVSENKVFPENSLILGIPGKLIKETTQEQRDHIIWNASHYVELANEYDE</sequence>
<proteinExistence type="predicted"/>
<dbReference type="InterPro" id="IPR011004">
    <property type="entry name" value="Trimer_LpxA-like_sf"/>
</dbReference>
<protein>
    <submittedName>
        <fullName evidence="1">Gamma carbonic anhydrase family protein</fullName>
    </submittedName>
</protein>
<evidence type="ECO:0000313" key="1">
    <source>
        <dbReference type="EMBL" id="MBE6511826.1"/>
    </source>
</evidence>